<dbReference type="AlphaFoldDB" id="A0A1W0W080"/>
<dbReference type="InParanoid" id="A0A1W0W080"/>
<feature type="region of interest" description="Disordered" evidence="1">
    <location>
        <begin position="25"/>
        <end position="63"/>
    </location>
</feature>
<gene>
    <name evidence="2" type="ORF">SORBI_3003G340350</name>
</gene>
<dbReference type="OMA" id="PVFMERE"/>
<name>A0A1W0W080_SORBI</name>
<evidence type="ECO:0000313" key="2">
    <source>
        <dbReference type="EMBL" id="OQU87771.1"/>
    </source>
</evidence>
<dbReference type="PANTHER" id="PTHR33075">
    <property type="entry name" value="OS02G0499800 PROTEIN"/>
    <property type="match status" value="1"/>
</dbReference>
<accession>A0A1W0W080</accession>
<proteinExistence type="predicted"/>
<dbReference type="Proteomes" id="UP000000768">
    <property type="component" value="Chromosome 3"/>
</dbReference>
<sequence length="424" mass="47904">MAVDQMDQGNDFEEVNNVGQWLNQQVNPWDPAWPNQQQQHPGAQQQAVQQQAHQPPQQLPNGQNIIDLNLDPADPQEVVINPIQVAEEDGFLELNDLINEDEVNIQQPQGFPNHEIGGLQLPVNEDEQLLMNLADGGHLQELQNHQEMIPNLAVNQNAINQGIQIQGQDIQLQGLNNDLNLGRVQIPEHVWGTWNSTNQQIFQQSSSSSMPPVMGKFEKTGVLSLWENKAGKGNLSRELFKIPIAWVPFFSSWVFPAENNLKAAEVISSGMTEFLAEEGDPVSKSLNYWLMIIQRQISLQGARCSQRTQLMLRQTSLQRARHLRSPPIVDSEVRRSERIKANRNGFKASSCSNRKCTSCNPPILSVKVIKNLGTQFCSLDEEELSDEKLLKVEGKKKPVRRKKNKTQGSSKDDQEQQNEQEKKE</sequence>
<evidence type="ECO:0000256" key="1">
    <source>
        <dbReference type="SAM" id="MobiDB-lite"/>
    </source>
</evidence>
<feature type="compositionally biased region" description="Low complexity" evidence="1">
    <location>
        <begin position="36"/>
        <end position="56"/>
    </location>
</feature>
<keyword evidence="3" id="KW-1185">Reference proteome</keyword>
<protein>
    <submittedName>
        <fullName evidence="2">Uncharacterized protein</fullName>
    </submittedName>
</protein>
<reference evidence="2 3" key="1">
    <citation type="journal article" date="2009" name="Nature">
        <title>The Sorghum bicolor genome and the diversification of grasses.</title>
        <authorList>
            <person name="Paterson A.H."/>
            <person name="Bowers J.E."/>
            <person name="Bruggmann R."/>
            <person name="Dubchak I."/>
            <person name="Grimwood J."/>
            <person name="Gundlach H."/>
            <person name="Haberer G."/>
            <person name="Hellsten U."/>
            <person name="Mitros T."/>
            <person name="Poliakov A."/>
            <person name="Schmutz J."/>
            <person name="Spannagl M."/>
            <person name="Tang H."/>
            <person name="Wang X."/>
            <person name="Wicker T."/>
            <person name="Bharti A.K."/>
            <person name="Chapman J."/>
            <person name="Feltus F.A."/>
            <person name="Gowik U."/>
            <person name="Grigoriev I.V."/>
            <person name="Lyons E."/>
            <person name="Maher C.A."/>
            <person name="Martis M."/>
            <person name="Narechania A."/>
            <person name="Otillar R.P."/>
            <person name="Penning B.W."/>
            <person name="Salamov A.A."/>
            <person name="Wang Y."/>
            <person name="Zhang L."/>
            <person name="Carpita N.C."/>
            <person name="Freeling M."/>
            <person name="Gingle A.R."/>
            <person name="Hash C.T."/>
            <person name="Keller B."/>
            <person name="Klein P."/>
            <person name="Kresovich S."/>
            <person name="McCann M.C."/>
            <person name="Ming R."/>
            <person name="Peterson D.G."/>
            <person name="Mehboob-ur-Rahman"/>
            <person name="Ware D."/>
            <person name="Westhoff P."/>
            <person name="Mayer K.F."/>
            <person name="Messing J."/>
            <person name="Rokhsar D.S."/>
        </authorList>
    </citation>
    <scope>NUCLEOTIDE SEQUENCE [LARGE SCALE GENOMIC DNA]</scope>
    <source>
        <strain evidence="3">cv. BTx623</strain>
    </source>
</reference>
<organism evidence="2 3">
    <name type="scientific">Sorghum bicolor</name>
    <name type="common">Sorghum</name>
    <name type="synonym">Sorghum vulgare</name>
    <dbReference type="NCBI Taxonomy" id="4558"/>
    <lineage>
        <taxon>Eukaryota</taxon>
        <taxon>Viridiplantae</taxon>
        <taxon>Streptophyta</taxon>
        <taxon>Embryophyta</taxon>
        <taxon>Tracheophyta</taxon>
        <taxon>Spermatophyta</taxon>
        <taxon>Magnoliopsida</taxon>
        <taxon>Liliopsida</taxon>
        <taxon>Poales</taxon>
        <taxon>Poaceae</taxon>
        <taxon>PACMAD clade</taxon>
        <taxon>Panicoideae</taxon>
        <taxon>Andropogonodae</taxon>
        <taxon>Andropogoneae</taxon>
        <taxon>Sorghinae</taxon>
        <taxon>Sorghum</taxon>
    </lineage>
</organism>
<evidence type="ECO:0000313" key="3">
    <source>
        <dbReference type="Proteomes" id="UP000000768"/>
    </source>
</evidence>
<dbReference type="EMBL" id="CM000762">
    <property type="protein sequence ID" value="OQU87771.1"/>
    <property type="molecule type" value="Genomic_DNA"/>
</dbReference>
<feature type="compositionally biased region" description="Basic and acidic residues" evidence="1">
    <location>
        <begin position="410"/>
        <end position="424"/>
    </location>
</feature>
<dbReference type="Gramene" id="OQU87771">
    <property type="protein sequence ID" value="OQU87771"/>
    <property type="gene ID" value="SORBI_3003G340350"/>
</dbReference>
<feature type="region of interest" description="Disordered" evidence="1">
    <location>
        <begin position="382"/>
        <end position="424"/>
    </location>
</feature>
<feature type="compositionally biased region" description="Basic and acidic residues" evidence="1">
    <location>
        <begin position="386"/>
        <end position="396"/>
    </location>
</feature>
<dbReference type="PANTHER" id="PTHR33075:SF9">
    <property type="entry name" value="DUF4283 DOMAIN-CONTAINING PROTEIN"/>
    <property type="match status" value="1"/>
</dbReference>
<reference evidence="3" key="2">
    <citation type="journal article" date="2018" name="Plant J.">
        <title>The Sorghum bicolor reference genome: improved assembly, gene annotations, a transcriptome atlas, and signatures of genome organization.</title>
        <authorList>
            <person name="McCormick R.F."/>
            <person name="Truong S.K."/>
            <person name="Sreedasyam A."/>
            <person name="Jenkins J."/>
            <person name="Shu S."/>
            <person name="Sims D."/>
            <person name="Kennedy M."/>
            <person name="Amirebrahimi M."/>
            <person name="Weers B.D."/>
            <person name="McKinley B."/>
            <person name="Mattison A."/>
            <person name="Morishige D.T."/>
            <person name="Grimwood J."/>
            <person name="Schmutz J."/>
            <person name="Mullet J.E."/>
        </authorList>
    </citation>
    <scope>NUCLEOTIDE SEQUENCE [LARGE SCALE GENOMIC DNA]</scope>
    <source>
        <strain evidence="3">cv. BTx623</strain>
    </source>
</reference>